<accession>A0A3E0DSM1</accession>
<dbReference type="AlphaFoldDB" id="A0A3E0DSM1"/>
<name>A0A3E0DSM1_9GAMM</name>
<gene>
    <name evidence="1" type="ORF">DFP81_104282</name>
</gene>
<dbReference type="OrthoDB" id="9913037at2"/>
<evidence type="ECO:0000313" key="2">
    <source>
        <dbReference type="Proteomes" id="UP000256542"/>
    </source>
</evidence>
<dbReference type="EMBL" id="QUNG01000004">
    <property type="protein sequence ID" value="REG84398.1"/>
    <property type="molecule type" value="Genomic_DNA"/>
</dbReference>
<dbReference type="RefSeq" id="WP_115897290.1">
    <property type="nucleotide sequence ID" value="NZ_QUNG01000004.1"/>
</dbReference>
<protein>
    <submittedName>
        <fullName evidence="1">Uncharacterized protein</fullName>
    </submittedName>
</protein>
<reference evidence="1 2" key="1">
    <citation type="submission" date="2018-08" db="EMBL/GenBank/DDBJ databases">
        <title>Genomic Encyclopedia of Type Strains, Phase III (KMG-III): the genomes of soil and plant-associated and newly described type strains.</title>
        <authorList>
            <person name="Whitman W."/>
        </authorList>
    </citation>
    <scope>NUCLEOTIDE SEQUENCE [LARGE SCALE GENOMIC DNA]</scope>
    <source>
        <strain evidence="1 2">CECT 7375</strain>
    </source>
</reference>
<evidence type="ECO:0000313" key="1">
    <source>
        <dbReference type="EMBL" id="REG84398.1"/>
    </source>
</evidence>
<sequence>MTDIEVFKGIKVDILDIKKSLAENDINSSSKKYSVLKEKLRNMSKKTNDALYFSYAIDEILNKSFTARKNTKNLTLIAQCVADANSYVDYYIDIINSDKLI</sequence>
<proteinExistence type="predicted"/>
<organism evidence="1 2">
    <name type="scientific">Marinomonas pollencensis</name>
    <dbReference type="NCBI Taxonomy" id="491954"/>
    <lineage>
        <taxon>Bacteria</taxon>
        <taxon>Pseudomonadati</taxon>
        <taxon>Pseudomonadota</taxon>
        <taxon>Gammaproteobacteria</taxon>
        <taxon>Oceanospirillales</taxon>
        <taxon>Oceanospirillaceae</taxon>
        <taxon>Marinomonas</taxon>
    </lineage>
</organism>
<dbReference type="Proteomes" id="UP000256542">
    <property type="component" value="Unassembled WGS sequence"/>
</dbReference>
<comment type="caution">
    <text evidence="1">The sequence shown here is derived from an EMBL/GenBank/DDBJ whole genome shotgun (WGS) entry which is preliminary data.</text>
</comment>
<keyword evidence="2" id="KW-1185">Reference proteome</keyword>